<organism evidence="1 2">
    <name type="scientific">Taxus chinensis</name>
    <name type="common">Chinese yew</name>
    <name type="synonym">Taxus wallichiana var. chinensis</name>
    <dbReference type="NCBI Taxonomy" id="29808"/>
    <lineage>
        <taxon>Eukaryota</taxon>
        <taxon>Viridiplantae</taxon>
        <taxon>Streptophyta</taxon>
        <taxon>Embryophyta</taxon>
        <taxon>Tracheophyta</taxon>
        <taxon>Spermatophyta</taxon>
        <taxon>Pinopsida</taxon>
        <taxon>Pinidae</taxon>
        <taxon>Conifers II</taxon>
        <taxon>Cupressales</taxon>
        <taxon>Taxaceae</taxon>
        <taxon>Taxus</taxon>
    </lineage>
</organism>
<dbReference type="AlphaFoldDB" id="A0AA38G0J5"/>
<dbReference type="Proteomes" id="UP000824469">
    <property type="component" value="Unassembled WGS sequence"/>
</dbReference>
<feature type="non-terminal residue" evidence="1">
    <location>
        <position position="74"/>
    </location>
</feature>
<evidence type="ECO:0000313" key="2">
    <source>
        <dbReference type="Proteomes" id="UP000824469"/>
    </source>
</evidence>
<comment type="caution">
    <text evidence="1">The sequence shown here is derived from an EMBL/GenBank/DDBJ whole genome shotgun (WGS) entry which is preliminary data.</text>
</comment>
<proteinExistence type="predicted"/>
<accession>A0AA38G0J5</accession>
<reference evidence="1 2" key="1">
    <citation type="journal article" date="2021" name="Nat. Plants">
        <title>The Taxus genome provides insights into paclitaxel biosynthesis.</title>
        <authorList>
            <person name="Xiong X."/>
            <person name="Gou J."/>
            <person name="Liao Q."/>
            <person name="Li Y."/>
            <person name="Zhou Q."/>
            <person name="Bi G."/>
            <person name="Li C."/>
            <person name="Du R."/>
            <person name="Wang X."/>
            <person name="Sun T."/>
            <person name="Guo L."/>
            <person name="Liang H."/>
            <person name="Lu P."/>
            <person name="Wu Y."/>
            <person name="Zhang Z."/>
            <person name="Ro D.K."/>
            <person name="Shang Y."/>
            <person name="Huang S."/>
            <person name="Yan J."/>
        </authorList>
    </citation>
    <scope>NUCLEOTIDE SEQUENCE [LARGE SCALE GENOMIC DNA]</scope>
    <source>
        <strain evidence="1">Ta-2019</strain>
    </source>
</reference>
<name>A0AA38G0J5_TAXCH</name>
<dbReference type="EMBL" id="JAHRHJ020000006">
    <property type="protein sequence ID" value="KAH9312614.1"/>
    <property type="molecule type" value="Genomic_DNA"/>
</dbReference>
<keyword evidence="2" id="KW-1185">Reference proteome</keyword>
<feature type="non-terminal residue" evidence="1">
    <location>
        <position position="1"/>
    </location>
</feature>
<protein>
    <submittedName>
        <fullName evidence="1">Uncharacterized protein</fullName>
    </submittedName>
</protein>
<evidence type="ECO:0000313" key="1">
    <source>
        <dbReference type="EMBL" id="KAH9312614.1"/>
    </source>
</evidence>
<sequence>SCSFTLHDMEMEKSWPKIIKPRDEALKSSLPSSLARRNSKWSPPPPSFFKIDFDGAARGNPGASSAGCLVRNSL</sequence>
<gene>
    <name evidence="1" type="ORF">KI387_027649</name>
</gene>